<dbReference type="AlphaFoldDB" id="A0A8X6TCX3"/>
<evidence type="ECO:0000313" key="1">
    <source>
        <dbReference type="EMBL" id="GFT01319.1"/>
    </source>
</evidence>
<protein>
    <submittedName>
        <fullName evidence="1">Uncharacterized protein</fullName>
    </submittedName>
</protein>
<organism evidence="1 2">
    <name type="scientific">Nephila pilipes</name>
    <name type="common">Giant wood spider</name>
    <name type="synonym">Nephila maculata</name>
    <dbReference type="NCBI Taxonomy" id="299642"/>
    <lineage>
        <taxon>Eukaryota</taxon>
        <taxon>Metazoa</taxon>
        <taxon>Ecdysozoa</taxon>
        <taxon>Arthropoda</taxon>
        <taxon>Chelicerata</taxon>
        <taxon>Arachnida</taxon>
        <taxon>Araneae</taxon>
        <taxon>Araneomorphae</taxon>
        <taxon>Entelegynae</taxon>
        <taxon>Araneoidea</taxon>
        <taxon>Nephilidae</taxon>
        <taxon>Nephila</taxon>
    </lineage>
</organism>
<comment type="caution">
    <text evidence="1">The sequence shown here is derived from an EMBL/GenBank/DDBJ whole genome shotgun (WGS) entry which is preliminary data.</text>
</comment>
<reference evidence="1" key="1">
    <citation type="submission" date="2020-08" db="EMBL/GenBank/DDBJ databases">
        <title>Multicomponent nature underlies the extraordinary mechanical properties of spider dragline silk.</title>
        <authorList>
            <person name="Kono N."/>
            <person name="Nakamura H."/>
            <person name="Mori M."/>
            <person name="Yoshida Y."/>
            <person name="Ohtoshi R."/>
            <person name="Malay A.D."/>
            <person name="Moran D.A.P."/>
            <person name="Tomita M."/>
            <person name="Numata K."/>
            <person name="Arakawa K."/>
        </authorList>
    </citation>
    <scope>NUCLEOTIDE SEQUENCE</scope>
</reference>
<dbReference type="EMBL" id="BMAW01006936">
    <property type="protein sequence ID" value="GFT01319.1"/>
    <property type="molecule type" value="Genomic_DNA"/>
</dbReference>
<keyword evidence="2" id="KW-1185">Reference proteome</keyword>
<accession>A0A8X6TCX3</accession>
<gene>
    <name evidence="1" type="ORF">NPIL_34331</name>
</gene>
<sequence length="113" mass="12295">MALQFAITQRTKSPKSQAKVQMGANLAGVASHVATPLEFAATSLFVLRPRSQVASGTTHGFAAKGIRRRTVAASERRKRNKDSICVLEFEKVTSVSENSLITHCTSRNLCHIL</sequence>
<proteinExistence type="predicted"/>
<evidence type="ECO:0000313" key="2">
    <source>
        <dbReference type="Proteomes" id="UP000887013"/>
    </source>
</evidence>
<dbReference type="Proteomes" id="UP000887013">
    <property type="component" value="Unassembled WGS sequence"/>
</dbReference>
<name>A0A8X6TCX3_NEPPI</name>